<feature type="non-terminal residue" evidence="1">
    <location>
        <position position="84"/>
    </location>
</feature>
<dbReference type="InParanoid" id="B9TA86"/>
<organism evidence="1 2">
    <name type="scientific">Ricinus communis</name>
    <name type="common">Castor bean</name>
    <dbReference type="NCBI Taxonomy" id="3988"/>
    <lineage>
        <taxon>Eukaryota</taxon>
        <taxon>Viridiplantae</taxon>
        <taxon>Streptophyta</taxon>
        <taxon>Embryophyta</taxon>
        <taxon>Tracheophyta</taxon>
        <taxon>Spermatophyta</taxon>
        <taxon>Magnoliopsida</taxon>
        <taxon>eudicotyledons</taxon>
        <taxon>Gunneridae</taxon>
        <taxon>Pentapetalae</taxon>
        <taxon>rosids</taxon>
        <taxon>fabids</taxon>
        <taxon>Malpighiales</taxon>
        <taxon>Euphorbiaceae</taxon>
        <taxon>Acalyphoideae</taxon>
        <taxon>Acalypheae</taxon>
        <taxon>Ricinus</taxon>
    </lineage>
</organism>
<gene>
    <name evidence="1" type="ORF">RCOM_2029860</name>
</gene>
<dbReference type="Proteomes" id="UP000008311">
    <property type="component" value="Unassembled WGS sequence"/>
</dbReference>
<sequence>MYNGDGIAVGWLGHPIFREREKEGRALFSRSRPYLGAFIAGPTHRKSSCHYGQFPKVLAKQTGFGKKLTLFVPVIQRSSTEMLQ</sequence>
<dbReference type="STRING" id="3988.B9TA86"/>
<dbReference type="EMBL" id="EQ975608">
    <property type="protein sequence ID" value="EEF27228.1"/>
    <property type="molecule type" value="Genomic_DNA"/>
</dbReference>
<name>B9TA86_RICCO</name>
<reference evidence="2" key="1">
    <citation type="journal article" date="2010" name="Nat. Biotechnol.">
        <title>Draft genome sequence of the oilseed species Ricinus communis.</title>
        <authorList>
            <person name="Chan A.P."/>
            <person name="Crabtree J."/>
            <person name="Zhao Q."/>
            <person name="Lorenzi H."/>
            <person name="Orvis J."/>
            <person name="Puiu D."/>
            <person name="Melake-Berhan A."/>
            <person name="Jones K.M."/>
            <person name="Redman J."/>
            <person name="Chen G."/>
            <person name="Cahoon E.B."/>
            <person name="Gedil M."/>
            <person name="Stanke M."/>
            <person name="Haas B.J."/>
            <person name="Wortman J.R."/>
            <person name="Fraser-Liggett C.M."/>
            <person name="Ravel J."/>
            <person name="Rabinowicz P.D."/>
        </authorList>
    </citation>
    <scope>NUCLEOTIDE SEQUENCE [LARGE SCALE GENOMIC DNA]</scope>
    <source>
        <strain evidence="2">cv. Hale</strain>
    </source>
</reference>
<dbReference type="Gene3D" id="3.10.680.10">
    <property type="entry name" value="Photosystem II CP47 reaction center protein"/>
    <property type="match status" value="1"/>
</dbReference>
<proteinExistence type="predicted"/>
<accession>B9TA86</accession>
<dbReference type="AlphaFoldDB" id="B9TA86"/>
<evidence type="ECO:0000313" key="1">
    <source>
        <dbReference type="EMBL" id="EEF27228.1"/>
    </source>
</evidence>
<evidence type="ECO:0000313" key="2">
    <source>
        <dbReference type="Proteomes" id="UP000008311"/>
    </source>
</evidence>
<keyword evidence="2" id="KW-1185">Reference proteome</keyword>
<protein>
    <submittedName>
        <fullName evidence="1">Uncharacterized protein</fullName>
    </submittedName>
</protein>